<dbReference type="EMBL" id="CM046392">
    <property type="protein sequence ID" value="KAI8555481.1"/>
    <property type="molecule type" value="Genomic_DNA"/>
</dbReference>
<evidence type="ECO:0000313" key="2">
    <source>
        <dbReference type="Proteomes" id="UP001062846"/>
    </source>
</evidence>
<keyword evidence="2" id="KW-1185">Reference proteome</keyword>
<reference evidence="1" key="1">
    <citation type="submission" date="2022-02" db="EMBL/GenBank/DDBJ databases">
        <title>Plant Genome Project.</title>
        <authorList>
            <person name="Zhang R.-G."/>
        </authorList>
    </citation>
    <scope>NUCLEOTIDE SEQUENCE</scope>
    <source>
        <strain evidence="1">AT1</strain>
    </source>
</reference>
<accession>A0ACC0NR59</accession>
<gene>
    <name evidence="1" type="ORF">RHMOL_Rhmol05G0176000</name>
</gene>
<name>A0ACC0NR59_RHOML</name>
<comment type="caution">
    <text evidence="1">The sequence shown here is derived from an EMBL/GenBank/DDBJ whole genome shotgun (WGS) entry which is preliminary data.</text>
</comment>
<proteinExistence type="predicted"/>
<protein>
    <submittedName>
        <fullName evidence="1">Uncharacterized protein</fullName>
    </submittedName>
</protein>
<dbReference type="Proteomes" id="UP001062846">
    <property type="component" value="Chromosome 5"/>
</dbReference>
<evidence type="ECO:0000313" key="1">
    <source>
        <dbReference type="EMBL" id="KAI8555481.1"/>
    </source>
</evidence>
<sequence length="80" mass="8846">MDSYNFDFTLGGKLEDDVVDVEEVELGGNSNPLVSKNADVIDVQDDTIVEVGQNRLKKKNSYKLMMQVPRIDGALDLGKT</sequence>
<organism evidence="1 2">
    <name type="scientific">Rhododendron molle</name>
    <name type="common">Chinese azalea</name>
    <name type="synonym">Azalea mollis</name>
    <dbReference type="NCBI Taxonomy" id="49168"/>
    <lineage>
        <taxon>Eukaryota</taxon>
        <taxon>Viridiplantae</taxon>
        <taxon>Streptophyta</taxon>
        <taxon>Embryophyta</taxon>
        <taxon>Tracheophyta</taxon>
        <taxon>Spermatophyta</taxon>
        <taxon>Magnoliopsida</taxon>
        <taxon>eudicotyledons</taxon>
        <taxon>Gunneridae</taxon>
        <taxon>Pentapetalae</taxon>
        <taxon>asterids</taxon>
        <taxon>Ericales</taxon>
        <taxon>Ericaceae</taxon>
        <taxon>Ericoideae</taxon>
        <taxon>Rhodoreae</taxon>
        <taxon>Rhododendron</taxon>
    </lineage>
</organism>